<sequence length="60" mass="7203">MSSVAHNKDSVHQHGGGKWDRYYFYITKDDGHLKQYKDQTANYCCRYKSKNCKRVCIRNR</sequence>
<dbReference type="EMBL" id="KE123983">
    <property type="protein sequence ID" value="EPB86732.1"/>
    <property type="molecule type" value="Genomic_DNA"/>
</dbReference>
<accession>S2JE29</accession>
<name>S2JE29_MUCC1</name>
<dbReference type="InParanoid" id="S2JE29"/>
<evidence type="ECO:0000313" key="1">
    <source>
        <dbReference type="EMBL" id="EPB86732.1"/>
    </source>
</evidence>
<dbReference type="Proteomes" id="UP000014254">
    <property type="component" value="Unassembled WGS sequence"/>
</dbReference>
<evidence type="ECO:0000313" key="2">
    <source>
        <dbReference type="Proteomes" id="UP000014254"/>
    </source>
</evidence>
<keyword evidence="2" id="KW-1185">Reference proteome</keyword>
<gene>
    <name evidence="1" type="ORF">HMPREF1544_06518</name>
</gene>
<reference evidence="2" key="1">
    <citation type="submission" date="2013-05" db="EMBL/GenBank/DDBJ databases">
        <title>The Genome sequence of Mucor circinelloides f. circinelloides 1006PhL.</title>
        <authorList>
            <consortium name="The Broad Institute Genomics Platform"/>
            <person name="Cuomo C."/>
            <person name="Earl A."/>
            <person name="Findley K."/>
            <person name="Lee S.C."/>
            <person name="Walker B."/>
            <person name="Young S."/>
            <person name="Zeng Q."/>
            <person name="Gargeya S."/>
            <person name="Fitzgerald M."/>
            <person name="Haas B."/>
            <person name="Abouelleil A."/>
            <person name="Allen A.W."/>
            <person name="Alvarado L."/>
            <person name="Arachchi H.M."/>
            <person name="Berlin A.M."/>
            <person name="Chapman S.B."/>
            <person name="Gainer-Dewar J."/>
            <person name="Goldberg J."/>
            <person name="Griggs A."/>
            <person name="Gujja S."/>
            <person name="Hansen M."/>
            <person name="Howarth C."/>
            <person name="Imamovic A."/>
            <person name="Ireland A."/>
            <person name="Larimer J."/>
            <person name="McCowan C."/>
            <person name="Murphy C."/>
            <person name="Pearson M."/>
            <person name="Poon T.W."/>
            <person name="Priest M."/>
            <person name="Roberts A."/>
            <person name="Saif S."/>
            <person name="Shea T."/>
            <person name="Sisk P."/>
            <person name="Sykes S."/>
            <person name="Wortman J."/>
            <person name="Nusbaum C."/>
            <person name="Birren B."/>
        </authorList>
    </citation>
    <scope>NUCLEOTIDE SEQUENCE [LARGE SCALE GENOMIC DNA]</scope>
    <source>
        <strain evidence="2">1006PhL</strain>
    </source>
</reference>
<proteinExistence type="predicted"/>
<organism evidence="1 2">
    <name type="scientific">Mucor circinelloides f. circinelloides (strain 1006PhL)</name>
    <name type="common">Mucormycosis agent</name>
    <name type="synonym">Calyptromyces circinelloides</name>
    <dbReference type="NCBI Taxonomy" id="1220926"/>
    <lineage>
        <taxon>Eukaryota</taxon>
        <taxon>Fungi</taxon>
        <taxon>Fungi incertae sedis</taxon>
        <taxon>Mucoromycota</taxon>
        <taxon>Mucoromycotina</taxon>
        <taxon>Mucoromycetes</taxon>
        <taxon>Mucorales</taxon>
        <taxon>Mucorineae</taxon>
        <taxon>Mucoraceae</taxon>
        <taxon>Mucor</taxon>
    </lineage>
</organism>
<protein>
    <submittedName>
        <fullName evidence="1">Uncharacterized protein</fullName>
    </submittedName>
</protein>
<dbReference type="VEuPathDB" id="FungiDB:HMPREF1544_06518"/>
<dbReference type="OrthoDB" id="10401327at2759"/>
<dbReference type="AlphaFoldDB" id="S2JE29"/>